<dbReference type="RefSeq" id="WP_345927126.1">
    <property type="nucleotide sequence ID" value="NZ_JBDIVF010000003.1"/>
</dbReference>
<comment type="caution">
    <text evidence="2">The sequence shown here is derived from an EMBL/GenBank/DDBJ whole genome shotgun (WGS) entry which is preliminary data.</text>
</comment>
<dbReference type="Proteomes" id="UP001548590">
    <property type="component" value="Unassembled WGS sequence"/>
</dbReference>
<evidence type="ECO:0000313" key="2">
    <source>
        <dbReference type="EMBL" id="MET1488741.1"/>
    </source>
</evidence>
<keyword evidence="1" id="KW-0812">Transmembrane</keyword>
<sequence length="63" mass="6865">MEHTPLLQLAGCVLTLFGLGALCVRLAADLRELVRLHHGQAAAHEHHWQPAVVTVARQSRGAH</sequence>
<reference evidence="2 3" key="1">
    <citation type="submission" date="2024-07" db="EMBL/GenBank/DDBJ databases">
        <title>Uliginosibacterium paludis KCTC:42655.</title>
        <authorList>
            <person name="Kim M.K."/>
        </authorList>
    </citation>
    <scope>NUCLEOTIDE SEQUENCE [LARGE SCALE GENOMIC DNA]</scope>
    <source>
        <strain evidence="2 3">KCTC 42655</strain>
    </source>
</reference>
<dbReference type="EMBL" id="JBEWLZ010000001">
    <property type="protein sequence ID" value="MET1488741.1"/>
    <property type="molecule type" value="Genomic_DNA"/>
</dbReference>
<organism evidence="2 3">
    <name type="scientific">Uliginosibacterium paludis</name>
    <dbReference type="NCBI Taxonomy" id="1615952"/>
    <lineage>
        <taxon>Bacteria</taxon>
        <taxon>Pseudomonadati</taxon>
        <taxon>Pseudomonadota</taxon>
        <taxon>Betaproteobacteria</taxon>
        <taxon>Rhodocyclales</taxon>
        <taxon>Zoogloeaceae</taxon>
        <taxon>Uliginosibacterium</taxon>
    </lineage>
</organism>
<evidence type="ECO:0000256" key="1">
    <source>
        <dbReference type="SAM" id="Phobius"/>
    </source>
</evidence>
<proteinExistence type="predicted"/>
<keyword evidence="1" id="KW-0472">Membrane</keyword>
<accession>A0ABV2CLG5</accession>
<gene>
    <name evidence="2" type="ORF">ABVT11_02795</name>
</gene>
<keyword evidence="1" id="KW-1133">Transmembrane helix</keyword>
<protein>
    <submittedName>
        <fullName evidence="2">Uncharacterized protein</fullName>
    </submittedName>
</protein>
<feature type="transmembrane region" description="Helical" evidence="1">
    <location>
        <begin position="6"/>
        <end position="28"/>
    </location>
</feature>
<keyword evidence="3" id="KW-1185">Reference proteome</keyword>
<name>A0ABV2CLG5_9RHOO</name>
<evidence type="ECO:0000313" key="3">
    <source>
        <dbReference type="Proteomes" id="UP001548590"/>
    </source>
</evidence>